<name>A0A2U9R9L9_PICKU</name>
<comment type="similarity">
    <text evidence="10">Belongs to the NnrE/AIBP family.</text>
</comment>
<dbReference type="Pfam" id="PF03853">
    <property type="entry name" value="YjeF_N"/>
    <property type="match status" value="1"/>
</dbReference>
<reference evidence="13 14" key="1">
    <citation type="submission" date="2018-06" db="EMBL/GenBank/DDBJ databases">
        <title>Population genomics shows no distinction between pathogenic Candida krusei and environmental Pichia kudriavzevii: One species, four names.</title>
        <authorList>
            <person name="Douglass A.P."/>
            <person name="Offei B."/>
            <person name="Braun-Galleani S."/>
            <person name="Coughlan A.Y."/>
            <person name="Martos A."/>
            <person name="Ortiz-Merino R.A."/>
            <person name="Byrne K.P."/>
            <person name="Wolfe K.H."/>
        </authorList>
    </citation>
    <scope>NUCLEOTIDE SEQUENCE [LARGE SCALE GENOMIC DNA]</scope>
    <source>
        <strain evidence="13 14">CBS573</strain>
    </source>
</reference>
<feature type="binding site" evidence="10">
    <location>
        <position position="193"/>
    </location>
    <ligand>
        <name>(6S)-NADPHX</name>
        <dbReference type="ChEBI" id="CHEBI:64076"/>
    </ligand>
</feature>
<dbReference type="GO" id="GO:0052856">
    <property type="term" value="F:NAD(P)HX epimerase activity"/>
    <property type="evidence" value="ECO:0007669"/>
    <property type="project" value="UniProtKB-UniRule"/>
</dbReference>
<dbReference type="GO" id="GO:0000166">
    <property type="term" value="F:nucleotide binding"/>
    <property type="evidence" value="ECO:0007669"/>
    <property type="project" value="UniProtKB-KW"/>
</dbReference>
<comment type="catalytic activity">
    <reaction evidence="1 10">
        <text>(6R)-NADHX = (6S)-NADHX</text>
        <dbReference type="Rhea" id="RHEA:32215"/>
        <dbReference type="ChEBI" id="CHEBI:64074"/>
        <dbReference type="ChEBI" id="CHEBI:64075"/>
        <dbReference type="EC" id="5.1.99.6"/>
    </reaction>
</comment>
<evidence type="ECO:0000256" key="8">
    <source>
        <dbReference type="ARBA" id="ARBA00023027"/>
    </source>
</evidence>
<evidence type="ECO:0000256" key="1">
    <source>
        <dbReference type="ARBA" id="ARBA00000013"/>
    </source>
</evidence>
<evidence type="ECO:0000313" key="14">
    <source>
        <dbReference type="Proteomes" id="UP000249293"/>
    </source>
</evidence>
<comment type="subcellular location">
    <subcellularLocation>
        <location evidence="10">Cytoplasm</location>
    </subcellularLocation>
    <subcellularLocation>
        <location evidence="10">Mitochondrion</location>
    </subcellularLocation>
</comment>
<evidence type="ECO:0000256" key="11">
    <source>
        <dbReference type="SAM" id="SignalP"/>
    </source>
</evidence>
<dbReference type="PANTHER" id="PTHR13232:SF10">
    <property type="entry name" value="NAD(P)H-HYDRATE EPIMERASE"/>
    <property type="match status" value="1"/>
</dbReference>
<keyword evidence="11" id="KW-0732">Signal</keyword>
<feature type="chain" id="PRO_5015895488" description="NAD(P)H-hydrate epimerase" evidence="11">
    <location>
        <begin position="24"/>
        <end position="264"/>
    </location>
</feature>
<evidence type="ECO:0000256" key="3">
    <source>
        <dbReference type="ARBA" id="ARBA00012228"/>
    </source>
</evidence>
<keyword evidence="10" id="KW-0963">Cytoplasm</keyword>
<dbReference type="RefSeq" id="XP_029323539.1">
    <property type="nucleotide sequence ID" value="XM_029467679.1"/>
</dbReference>
<dbReference type="InterPro" id="IPR036652">
    <property type="entry name" value="YjeF_N_dom_sf"/>
</dbReference>
<dbReference type="PROSITE" id="PS51385">
    <property type="entry name" value="YJEF_N"/>
    <property type="match status" value="1"/>
</dbReference>
<feature type="domain" description="YjeF N-terminal" evidence="12">
    <location>
        <begin position="42"/>
        <end position="252"/>
    </location>
</feature>
<feature type="binding site" evidence="10">
    <location>
        <position position="196"/>
    </location>
    <ligand>
        <name>K(+)</name>
        <dbReference type="ChEBI" id="CHEBI:29103"/>
    </ligand>
</feature>
<keyword evidence="10" id="KW-0496">Mitochondrion</keyword>
<dbReference type="Gene3D" id="3.40.50.10260">
    <property type="entry name" value="YjeF N-terminal domain"/>
    <property type="match status" value="1"/>
</dbReference>
<gene>
    <name evidence="13" type="ORF">C5L36_0E01250</name>
</gene>
<evidence type="ECO:0000259" key="12">
    <source>
        <dbReference type="PROSITE" id="PS51385"/>
    </source>
</evidence>
<evidence type="ECO:0000256" key="9">
    <source>
        <dbReference type="ARBA" id="ARBA00023235"/>
    </source>
</evidence>
<evidence type="ECO:0000256" key="6">
    <source>
        <dbReference type="ARBA" id="ARBA00022857"/>
    </source>
</evidence>
<comment type="caution">
    <text evidence="10">Lacks conserved residue(s) required for the propagation of feature annotation.</text>
</comment>
<evidence type="ECO:0000256" key="5">
    <source>
        <dbReference type="ARBA" id="ARBA00022741"/>
    </source>
</evidence>
<evidence type="ECO:0000256" key="7">
    <source>
        <dbReference type="ARBA" id="ARBA00022958"/>
    </source>
</evidence>
<keyword evidence="6" id="KW-0521">NADP</keyword>
<dbReference type="STRING" id="4909.A0A2U9R9L9"/>
<keyword evidence="8 10" id="KW-0520">NAD</keyword>
<comment type="cofactor">
    <cofactor evidence="10">
        <name>K(+)</name>
        <dbReference type="ChEBI" id="CHEBI:29103"/>
    </cofactor>
    <text evidence="10">Binds 1 potassium ion per subunit.</text>
</comment>
<sequence length="264" mass="29452">MYSTIKTIFTLFPLLFVSFIVERQQYTHRNNMSMKPLSAKTAAALDASLMSTLGYKLEQLMELAGLSVAQAIYADYKPDQFSNVLVLVGPGNNGGDGLVAARHLKLFGYREVAVYIPKQGKNPFYANLQTQLKSFNVPVHTGELNNVLKGRDLVVDALFGFSGKPPLREPFNLIIDEIVKLQKRENVKLFAVDVPSGWDVDEGPVSQEYMPDALISLTAPKPCSAKLAPHVKHYLGGRFISKEIAEKWNFDVPQYQGVDQFVRL</sequence>
<feature type="binding site" evidence="10">
    <location>
        <begin position="92"/>
        <end position="96"/>
    </location>
    <ligand>
        <name>(6S)-NADPHX</name>
        <dbReference type="ChEBI" id="CHEBI:64076"/>
    </ligand>
</feature>
<evidence type="ECO:0000256" key="4">
    <source>
        <dbReference type="ARBA" id="ARBA00022723"/>
    </source>
</evidence>
<keyword evidence="5 10" id="KW-0547">Nucleotide-binding</keyword>
<keyword evidence="9 10" id="KW-0413">Isomerase</keyword>
<feature type="binding site" evidence="10">
    <location>
        <begin position="160"/>
        <end position="166"/>
    </location>
    <ligand>
        <name>(6S)-NADPHX</name>
        <dbReference type="ChEBI" id="CHEBI:64076"/>
    </ligand>
</feature>
<comment type="catalytic activity">
    <reaction evidence="2 10">
        <text>(6R)-NADPHX = (6S)-NADPHX</text>
        <dbReference type="Rhea" id="RHEA:32227"/>
        <dbReference type="ChEBI" id="CHEBI:64076"/>
        <dbReference type="ChEBI" id="CHEBI:64077"/>
        <dbReference type="EC" id="5.1.99.6"/>
    </reaction>
</comment>
<keyword evidence="7 10" id="KW-0630">Potassium</keyword>
<feature type="binding site" evidence="10">
    <location>
        <position position="156"/>
    </location>
    <ligand>
        <name>K(+)</name>
        <dbReference type="ChEBI" id="CHEBI:29103"/>
    </ligand>
</feature>
<evidence type="ECO:0000256" key="2">
    <source>
        <dbReference type="ARBA" id="ARBA00000909"/>
    </source>
</evidence>
<dbReference type="InterPro" id="IPR032976">
    <property type="entry name" value="YJEFN_prot_NAXE-like"/>
</dbReference>
<dbReference type="GO" id="GO:0005739">
    <property type="term" value="C:mitochondrion"/>
    <property type="evidence" value="ECO:0007669"/>
    <property type="project" value="UniProtKB-SubCell"/>
</dbReference>
<dbReference type="InterPro" id="IPR004443">
    <property type="entry name" value="YjeF_N_dom"/>
</dbReference>
<dbReference type="HAMAP" id="MF_01966">
    <property type="entry name" value="NADHX_epimerase"/>
    <property type="match status" value="1"/>
</dbReference>
<dbReference type="EC" id="5.1.99.6" evidence="3 10"/>
<dbReference type="EMBL" id="CP028777">
    <property type="protein sequence ID" value="AWU78063.1"/>
    <property type="molecule type" value="Genomic_DNA"/>
</dbReference>
<protein>
    <recommendedName>
        <fullName evidence="3 10">NAD(P)H-hydrate epimerase</fullName>
        <ecNumber evidence="3 10">5.1.99.6</ecNumber>
    </recommendedName>
    <alternativeName>
        <fullName evidence="10">NAD(P)HX epimerase</fullName>
    </alternativeName>
</protein>
<dbReference type="KEGG" id="pkz:C5L36_0E01250"/>
<evidence type="ECO:0000313" key="13">
    <source>
        <dbReference type="EMBL" id="AWU78063.1"/>
    </source>
</evidence>
<dbReference type="VEuPathDB" id="FungiDB:C5L36_0E01250"/>
<dbReference type="GeneID" id="40385922"/>
<proteinExistence type="inferred from homology"/>
<feature type="signal peptide" evidence="11">
    <location>
        <begin position="1"/>
        <end position="23"/>
    </location>
</feature>
<dbReference type="SUPFAM" id="SSF64153">
    <property type="entry name" value="YjeF N-terminal domain-like"/>
    <property type="match status" value="1"/>
</dbReference>
<keyword evidence="4 10" id="KW-0479">Metal-binding</keyword>
<dbReference type="GO" id="GO:0046872">
    <property type="term" value="F:metal ion binding"/>
    <property type="evidence" value="ECO:0007669"/>
    <property type="project" value="UniProtKB-KW"/>
</dbReference>
<accession>A0A2U9R9L9</accession>
<dbReference type="AlphaFoldDB" id="A0A2U9R9L9"/>
<evidence type="ECO:0000256" key="10">
    <source>
        <dbReference type="HAMAP-Rule" id="MF_03159"/>
    </source>
</evidence>
<dbReference type="NCBIfam" id="TIGR00197">
    <property type="entry name" value="yjeF_nterm"/>
    <property type="match status" value="1"/>
</dbReference>
<dbReference type="PANTHER" id="PTHR13232">
    <property type="entry name" value="NAD(P)H-HYDRATE EPIMERASE"/>
    <property type="match status" value="1"/>
</dbReference>
<keyword evidence="14" id="KW-1185">Reference proteome</keyword>
<dbReference type="OrthoDB" id="10064708at2759"/>
<feature type="binding site" evidence="10">
    <location>
        <position position="93"/>
    </location>
    <ligand>
        <name>K(+)</name>
        <dbReference type="ChEBI" id="CHEBI:29103"/>
    </ligand>
</feature>
<organism evidence="13 14">
    <name type="scientific">Pichia kudriavzevii</name>
    <name type="common">Yeast</name>
    <name type="synonym">Issatchenkia orientalis</name>
    <dbReference type="NCBI Taxonomy" id="4909"/>
    <lineage>
        <taxon>Eukaryota</taxon>
        <taxon>Fungi</taxon>
        <taxon>Dikarya</taxon>
        <taxon>Ascomycota</taxon>
        <taxon>Saccharomycotina</taxon>
        <taxon>Pichiomycetes</taxon>
        <taxon>Pichiales</taxon>
        <taxon>Pichiaceae</taxon>
        <taxon>Pichia</taxon>
    </lineage>
</organism>
<dbReference type="Proteomes" id="UP000249293">
    <property type="component" value="Chromosome 5"/>
</dbReference>
<comment type="function">
    <text evidence="10">Catalyzes the epimerization of the S- and R-forms of NAD(P)HX, a damaged form of NAD(P)H that is a result of enzymatic or heat-dependent hydration. This is a prerequisite for the S-specific NAD(P)H-hydrate dehydratase to allow the repair of both epimers of NAD(P)HX.</text>
</comment>